<dbReference type="AlphaFoldDB" id="A0A7S1X558"/>
<gene>
    <name evidence="1" type="ORF">TCHU04912_LOCUS12691</name>
</gene>
<accession>A0A7S1X558</accession>
<evidence type="ECO:0000313" key="1">
    <source>
        <dbReference type="EMBL" id="CAD9210452.1"/>
    </source>
</evidence>
<name>A0A7S1X558_9CHLO</name>
<proteinExistence type="predicted"/>
<sequence length="137" mass="15312">MRVMPMEALSYLVITLYWTLPRILDLQLAVVSSVKEKLQGKAALNRSRLLAKDGRWSMLVVMLGTLMSARAIEVLQAQVLFNLPARIFADVPEIPVVVTFLAYIGNRIAHRIRDIVPIVAYCHLIQRDSSAASQPGK</sequence>
<reference evidence="1" key="1">
    <citation type="submission" date="2021-01" db="EMBL/GenBank/DDBJ databases">
        <authorList>
            <person name="Corre E."/>
            <person name="Pelletier E."/>
            <person name="Niang G."/>
            <person name="Scheremetjew M."/>
            <person name="Finn R."/>
            <person name="Kale V."/>
            <person name="Holt S."/>
            <person name="Cochrane G."/>
            <person name="Meng A."/>
            <person name="Brown T."/>
            <person name="Cohen L."/>
        </authorList>
    </citation>
    <scope>NUCLEOTIDE SEQUENCE</scope>
    <source>
        <strain evidence="1">PLY429</strain>
    </source>
</reference>
<organism evidence="1">
    <name type="scientific">Tetraselmis chuii</name>
    <dbReference type="NCBI Taxonomy" id="63592"/>
    <lineage>
        <taxon>Eukaryota</taxon>
        <taxon>Viridiplantae</taxon>
        <taxon>Chlorophyta</taxon>
        <taxon>core chlorophytes</taxon>
        <taxon>Chlorodendrophyceae</taxon>
        <taxon>Chlorodendrales</taxon>
        <taxon>Chlorodendraceae</taxon>
        <taxon>Tetraselmis</taxon>
    </lineage>
</organism>
<dbReference type="EMBL" id="HBGG01024392">
    <property type="protein sequence ID" value="CAD9210452.1"/>
    <property type="molecule type" value="Transcribed_RNA"/>
</dbReference>
<protein>
    <submittedName>
        <fullName evidence="1">Uncharacterized protein</fullName>
    </submittedName>
</protein>